<comment type="function">
    <text evidence="9">Catalyzes a 2-step reaction, involving the ATP-dependent carboxylation of the covalently attached biotin in the first step and the transfer of the carboxyl group to pyruvate in the second.</text>
</comment>
<feature type="domain" description="Biotin carboxylation" evidence="16">
    <location>
        <begin position="1"/>
        <end position="451"/>
    </location>
</feature>
<dbReference type="InterPro" id="IPR003379">
    <property type="entry name" value="Carboxylase_cons_dom"/>
</dbReference>
<dbReference type="InterPro" id="IPR005930">
    <property type="entry name" value="Pyruv_COase"/>
</dbReference>
<evidence type="ECO:0000259" key="14">
    <source>
        <dbReference type="PROSITE" id="PS50968"/>
    </source>
</evidence>
<keyword evidence="6 9" id="KW-0067">ATP-binding</keyword>
<dbReference type="Pfam" id="PF02436">
    <property type="entry name" value="PYC_OADA"/>
    <property type="match status" value="1"/>
</dbReference>
<evidence type="ECO:0000256" key="8">
    <source>
        <dbReference type="ARBA" id="ARBA00023267"/>
    </source>
</evidence>
<dbReference type="Pfam" id="PF00289">
    <property type="entry name" value="Biotin_carb_N"/>
    <property type="match status" value="1"/>
</dbReference>
<dbReference type="PROSITE" id="PS50975">
    <property type="entry name" value="ATP_GRASP"/>
    <property type="match status" value="1"/>
</dbReference>
<dbReference type="SUPFAM" id="SSF56059">
    <property type="entry name" value="Glutathione synthetase ATP-binding domain-like"/>
    <property type="match status" value="1"/>
</dbReference>
<dbReference type="FunFam" id="2.40.50.100:FF:000003">
    <property type="entry name" value="Acetyl-CoA carboxylase biotin carboxyl carrier protein"/>
    <property type="match status" value="1"/>
</dbReference>
<keyword evidence="5 9" id="KW-0547">Nucleotide-binding</keyword>
<dbReference type="InterPro" id="IPR011764">
    <property type="entry name" value="Biotin_carboxylation_dom"/>
</dbReference>
<keyword evidence="7" id="KW-0464">Manganese</keyword>
<feature type="binding site" description="via carbamate group" evidence="12">
    <location>
        <position position="708"/>
    </location>
    <ligand>
        <name>Mn(2+)</name>
        <dbReference type="ChEBI" id="CHEBI:29035"/>
    </ligand>
</feature>
<evidence type="ECO:0000256" key="11">
    <source>
        <dbReference type="PIRSR" id="PIRSR001594-2"/>
    </source>
</evidence>
<dbReference type="FunFam" id="3.20.20.70:FF:000033">
    <property type="entry name" value="Pyruvate carboxylase"/>
    <property type="match status" value="1"/>
</dbReference>
<dbReference type="PROSITE" id="PS50968">
    <property type="entry name" value="BIOTINYL_LIPOYL"/>
    <property type="match status" value="1"/>
</dbReference>
<dbReference type="SUPFAM" id="SSF51246">
    <property type="entry name" value="Rudiment single hybrid motif"/>
    <property type="match status" value="1"/>
</dbReference>
<dbReference type="Gene3D" id="3.10.600.10">
    <property type="entry name" value="pyruvate carboxylase f1077a mutant domain"/>
    <property type="match status" value="1"/>
</dbReference>
<evidence type="ECO:0000256" key="7">
    <source>
        <dbReference type="ARBA" id="ARBA00023211"/>
    </source>
</evidence>
<keyword evidence="4 12" id="KW-0479">Metal-binding</keyword>
<sequence length="1144" mass="127447">MFQKILVANRGEIANRIIRACHELGIKAVAVYAKEDEYSTHRFAADEAYQIGKDEQPIDAYLDINEIIRVAKESGAEAIHPGYGFLSENADLAQACVDNGIKFIGPRVEHLKMFGDKLTAKKIAEEAGLQTIPGMHGDVKSVAQVRDFAHQYGYPIMVKAAMGGGGRGMRIIKSDQQLDDEFEQAKDEAKKAFGSDEMYVEKDIVNPKHIEVQIVADEHGHVMHLFERDCSVQRRNQKVIEFAPSVTLSPERRQEVCNMAVQLMKSVNYQNAATVEFLATPDNFYFIEVNPRIQVEHTVTEMITGVDIVKTQIRVAAGMEFYKDIHLPKQDELQFHGCAIQCRVTTEDPENNFMPDTGQITNYNSPGGNGVRLDGNAYAGYVVTPYFDSLLVKCIVQADNFTAANRKMQRALNEFNIRGVKTNIPFMLNVLRHPTFADGDAKTTFIDTTPELFEFKHNPDVPTQLIRYVGDVTINGFAGVTRHKQVAVPQMDVPEAGQITATKARLTIKEILDNQGADAAIKAVLDNPRVMITDTTMRDAHQSLFATRMRTFDMVPAMKVYDKALPNLFSAETWGGATFDVCYRFLGEDPWERLATLTHFMPHTMQQMLLRASNAVGYQNYPDNVLKRFIDHSAKSGIDVFRIFDSLNWIEQMKRPIEYARETGKIAEGAMCYTGDLLNPREKKYTLDYYLNLASELVDAGAQIIAIKDMAGLLKPQAAFELIGELKAKLSVPVHLHTHDTTGNGIATYVAATKAGVDVVDVAMSSMAGTTSQPSMQTFYQALEGDKRQPELNLANSQVLDKYWSEVRPLYKDFSNGVDSPKPELYATEMPGGQYSNLQQQAKSIGIDDFSAVEAKYQEVNDLLGNIIKVTPSSKVVGDMAIFMIQNHLNAANILEKGKTLDFPDSVVNFFAGDLGQPYGGFPKDLQKVVLKDRQPITVRPGSLAKPVDFVAVKEELAAKIHRQPTEDDLLGYVMYPQVFLDYIHNNNIYGRMGLLDTTTFYQGMRPGETIHITLGKGKMMILTYQFTSAPDKKGIRTLHFDYNGKQFLMKIMDNSMKNMVKVVPKADPNNENQIGMPLSGNVVKVNVKAGDTVKTGQVMVVTEAMKMETNVKAPFSAKVASVTAKIGDQLEDHDLLLTLEPKA</sequence>
<dbReference type="GO" id="GO:0005737">
    <property type="term" value="C:cytoplasm"/>
    <property type="evidence" value="ECO:0007669"/>
    <property type="project" value="TreeGrafter"/>
</dbReference>
<dbReference type="NCBIfam" id="NF009554">
    <property type="entry name" value="PRK12999.1"/>
    <property type="match status" value="1"/>
</dbReference>
<dbReference type="PROSITE" id="PS00867">
    <property type="entry name" value="CPSASE_2"/>
    <property type="match status" value="1"/>
</dbReference>
<dbReference type="InterPro" id="IPR000891">
    <property type="entry name" value="PYR_CT"/>
</dbReference>
<dbReference type="SUPFAM" id="SSF52440">
    <property type="entry name" value="PreATP-grasp domain"/>
    <property type="match status" value="1"/>
</dbReference>
<evidence type="ECO:0000313" key="18">
    <source>
        <dbReference type="EMBL" id="HIW70255.1"/>
    </source>
</evidence>
<dbReference type="NCBIfam" id="TIGR01235">
    <property type="entry name" value="pyruv_carbox"/>
    <property type="match status" value="1"/>
</dbReference>
<evidence type="ECO:0000256" key="10">
    <source>
        <dbReference type="PIRSR" id="PIRSR001594-1"/>
    </source>
</evidence>
<dbReference type="GO" id="GO:0004736">
    <property type="term" value="F:pyruvate carboxylase activity"/>
    <property type="evidence" value="ECO:0007669"/>
    <property type="project" value="UniProtKB-EC"/>
</dbReference>
<evidence type="ECO:0000256" key="6">
    <source>
        <dbReference type="ARBA" id="ARBA00022840"/>
    </source>
</evidence>
<keyword evidence="3 9" id="KW-0436">Ligase</keyword>
<dbReference type="CDD" id="cd07937">
    <property type="entry name" value="DRE_TIM_PC_TC_5S"/>
    <property type="match status" value="1"/>
</dbReference>
<evidence type="ECO:0000313" key="19">
    <source>
        <dbReference type="Proteomes" id="UP000886878"/>
    </source>
</evidence>
<evidence type="ECO:0000256" key="2">
    <source>
        <dbReference type="ARBA" id="ARBA00013057"/>
    </source>
</evidence>
<dbReference type="PROSITE" id="PS50991">
    <property type="entry name" value="PYR_CT"/>
    <property type="match status" value="1"/>
</dbReference>
<dbReference type="GO" id="GO:0046872">
    <property type="term" value="F:metal ion binding"/>
    <property type="evidence" value="ECO:0007669"/>
    <property type="project" value="UniProtKB-KW"/>
</dbReference>
<dbReference type="PANTHER" id="PTHR43778">
    <property type="entry name" value="PYRUVATE CARBOXYLASE"/>
    <property type="match status" value="1"/>
</dbReference>
<dbReference type="GO" id="GO:0006094">
    <property type="term" value="P:gluconeogenesis"/>
    <property type="evidence" value="ECO:0007669"/>
    <property type="project" value="InterPro"/>
</dbReference>
<comment type="cofactor">
    <cofactor evidence="1 9">
        <name>biotin</name>
        <dbReference type="ChEBI" id="CHEBI:57586"/>
    </cofactor>
</comment>
<feature type="binding site" evidence="12">
    <location>
        <position position="539"/>
    </location>
    <ligand>
        <name>Mn(2+)</name>
        <dbReference type="ChEBI" id="CHEBI:29035"/>
    </ligand>
</feature>
<reference evidence="18" key="1">
    <citation type="journal article" date="2021" name="PeerJ">
        <title>Extensive microbial diversity within the chicken gut microbiome revealed by metagenomics and culture.</title>
        <authorList>
            <person name="Gilroy R."/>
            <person name="Ravi A."/>
            <person name="Getino M."/>
            <person name="Pursley I."/>
            <person name="Horton D.L."/>
            <person name="Alikhan N.F."/>
            <person name="Baker D."/>
            <person name="Gharbi K."/>
            <person name="Hall N."/>
            <person name="Watson M."/>
            <person name="Adriaenssens E.M."/>
            <person name="Foster-Nyarko E."/>
            <person name="Jarju S."/>
            <person name="Secka A."/>
            <person name="Antonio M."/>
            <person name="Oren A."/>
            <person name="Chaudhuri R.R."/>
            <person name="La Ragione R."/>
            <person name="Hildebrand F."/>
            <person name="Pallen M.J."/>
        </authorList>
    </citation>
    <scope>NUCLEOTIDE SEQUENCE</scope>
    <source>
        <strain evidence="18">ChiHejej3B27-2180</strain>
    </source>
</reference>
<dbReference type="InterPro" id="IPR005482">
    <property type="entry name" value="Biotin_COase_C"/>
</dbReference>
<feature type="binding site" evidence="11">
    <location>
        <position position="611"/>
    </location>
    <ligand>
        <name>substrate</name>
    </ligand>
</feature>
<dbReference type="SMART" id="SM00878">
    <property type="entry name" value="Biotin_carb_C"/>
    <property type="match status" value="1"/>
</dbReference>
<dbReference type="InterPro" id="IPR013785">
    <property type="entry name" value="Aldolase_TIM"/>
</dbReference>
<dbReference type="CDD" id="cd06850">
    <property type="entry name" value="biotinyl_domain"/>
    <property type="match status" value="1"/>
</dbReference>
<reference evidence="18" key="2">
    <citation type="submission" date="2021-04" db="EMBL/GenBank/DDBJ databases">
        <authorList>
            <person name="Gilroy R."/>
        </authorList>
    </citation>
    <scope>NUCLEOTIDE SEQUENCE</scope>
    <source>
        <strain evidence="18">ChiHejej3B27-2180</strain>
    </source>
</reference>
<dbReference type="PIRSF" id="PIRSF001594">
    <property type="entry name" value="Pyruv_carbox"/>
    <property type="match status" value="1"/>
</dbReference>
<evidence type="ECO:0000259" key="16">
    <source>
        <dbReference type="PROSITE" id="PS50979"/>
    </source>
</evidence>
<keyword evidence="18" id="KW-0670">Pyruvate</keyword>
<dbReference type="InterPro" id="IPR005481">
    <property type="entry name" value="BC-like_N"/>
</dbReference>
<dbReference type="PROSITE" id="PS00866">
    <property type="entry name" value="CPSASE_1"/>
    <property type="match status" value="1"/>
</dbReference>
<dbReference type="SUPFAM" id="SSF51569">
    <property type="entry name" value="Aldolase"/>
    <property type="match status" value="1"/>
</dbReference>
<gene>
    <name evidence="18" type="ORF">H9876_02580</name>
</gene>
<feature type="modified residue" description="N6-biotinyllysine" evidence="13">
    <location>
        <position position="1107"/>
    </location>
</feature>
<evidence type="ECO:0000259" key="17">
    <source>
        <dbReference type="PROSITE" id="PS50991"/>
    </source>
</evidence>
<feature type="binding site" evidence="11">
    <location>
        <position position="117"/>
    </location>
    <ligand>
        <name>ATP</name>
        <dbReference type="ChEBI" id="CHEBI:30616"/>
    </ligand>
</feature>
<feature type="domain" description="ATP-grasp" evidence="15">
    <location>
        <begin position="121"/>
        <end position="317"/>
    </location>
</feature>
<dbReference type="Pfam" id="PF02785">
    <property type="entry name" value="Biotin_carb_C"/>
    <property type="match status" value="1"/>
</dbReference>
<dbReference type="Gene3D" id="3.20.20.70">
    <property type="entry name" value="Aldolase class I"/>
    <property type="match status" value="1"/>
</dbReference>
<dbReference type="Gene3D" id="2.40.50.100">
    <property type="match status" value="1"/>
</dbReference>
<evidence type="ECO:0000259" key="15">
    <source>
        <dbReference type="PROSITE" id="PS50975"/>
    </source>
</evidence>
<evidence type="ECO:0000256" key="13">
    <source>
        <dbReference type="PIRSR" id="PIRSR001594-4"/>
    </source>
</evidence>
<protein>
    <recommendedName>
        <fullName evidence="2 9">Pyruvate carboxylase</fullName>
        <ecNumber evidence="2 9">6.4.1.1</ecNumber>
    </recommendedName>
</protein>
<dbReference type="Pfam" id="PF02786">
    <property type="entry name" value="CPSase_L_D2"/>
    <property type="match status" value="1"/>
</dbReference>
<evidence type="ECO:0000256" key="1">
    <source>
        <dbReference type="ARBA" id="ARBA00001953"/>
    </source>
</evidence>
<feature type="domain" description="Pyruvate carboxyltransferase" evidence="17">
    <location>
        <begin position="530"/>
        <end position="798"/>
    </location>
</feature>
<name>A0A9D1QQB5_9LACO</name>
<dbReference type="SUPFAM" id="SSF51230">
    <property type="entry name" value="Single hybrid motif"/>
    <property type="match status" value="1"/>
</dbReference>
<dbReference type="InterPro" id="IPR011761">
    <property type="entry name" value="ATP-grasp"/>
</dbReference>
<dbReference type="InterPro" id="IPR016185">
    <property type="entry name" value="PreATP-grasp_dom_sf"/>
</dbReference>
<dbReference type="PROSITE" id="PS50979">
    <property type="entry name" value="BC"/>
    <property type="match status" value="1"/>
</dbReference>
<dbReference type="FunFam" id="3.40.50.20:FF:000010">
    <property type="entry name" value="Propionyl-CoA carboxylase subunit alpha"/>
    <property type="match status" value="1"/>
</dbReference>
<evidence type="ECO:0000256" key="5">
    <source>
        <dbReference type="ARBA" id="ARBA00022741"/>
    </source>
</evidence>
<feature type="active site" evidence="10">
    <location>
        <position position="292"/>
    </location>
</feature>
<dbReference type="EMBL" id="DXGK01000047">
    <property type="protein sequence ID" value="HIW70255.1"/>
    <property type="molecule type" value="Genomic_DNA"/>
</dbReference>
<dbReference type="InterPro" id="IPR011053">
    <property type="entry name" value="Single_hybrid_motif"/>
</dbReference>
<evidence type="ECO:0000256" key="12">
    <source>
        <dbReference type="PIRSR" id="PIRSR001594-3"/>
    </source>
</evidence>
<dbReference type="EC" id="6.4.1.1" evidence="2 9"/>
<dbReference type="InterPro" id="IPR055268">
    <property type="entry name" value="PCB-like"/>
</dbReference>
<dbReference type="Pfam" id="PF00682">
    <property type="entry name" value="HMGL-like"/>
    <property type="match status" value="1"/>
</dbReference>
<dbReference type="GO" id="GO:0005524">
    <property type="term" value="F:ATP binding"/>
    <property type="evidence" value="ECO:0007669"/>
    <property type="project" value="UniProtKB-UniRule"/>
</dbReference>
<proteinExistence type="predicted"/>
<dbReference type="Proteomes" id="UP000886878">
    <property type="component" value="Unassembled WGS sequence"/>
</dbReference>
<keyword evidence="8 9" id="KW-0092">Biotin</keyword>
<dbReference type="InterPro" id="IPR000089">
    <property type="entry name" value="Biotin_lipoyl"/>
</dbReference>
<accession>A0A9D1QQB5</accession>
<dbReference type="FunFam" id="3.30.1490.20:FF:000018">
    <property type="entry name" value="Biotin carboxylase"/>
    <property type="match status" value="1"/>
</dbReference>
<feature type="binding site" evidence="11">
    <location>
        <position position="201"/>
    </location>
    <ligand>
        <name>ATP</name>
        <dbReference type="ChEBI" id="CHEBI:30616"/>
    </ligand>
</feature>
<evidence type="ECO:0000256" key="3">
    <source>
        <dbReference type="ARBA" id="ARBA00022598"/>
    </source>
</evidence>
<dbReference type="PANTHER" id="PTHR43778:SF2">
    <property type="entry name" value="PYRUVATE CARBOXYLASE, MITOCHONDRIAL"/>
    <property type="match status" value="1"/>
</dbReference>
<dbReference type="SUPFAM" id="SSF89000">
    <property type="entry name" value="post-HMGL domain-like"/>
    <property type="match status" value="1"/>
</dbReference>
<dbReference type="Pfam" id="PF00364">
    <property type="entry name" value="Biotin_lipoyl"/>
    <property type="match status" value="1"/>
</dbReference>
<evidence type="ECO:0000256" key="4">
    <source>
        <dbReference type="ARBA" id="ARBA00022723"/>
    </source>
</evidence>
<organism evidence="18 19">
    <name type="scientific">Candidatus Limosilactobacillus merdipullorum</name>
    <dbReference type="NCBI Taxonomy" id="2838653"/>
    <lineage>
        <taxon>Bacteria</taxon>
        <taxon>Bacillati</taxon>
        <taxon>Bacillota</taxon>
        <taxon>Bacilli</taxon>
        <taxon>Lactobacillales</taxon>
        <taxon>Lactobacillaceae</taxon>
        <taxon>Limosilactobacillus</taxon>
    </lineage>
</organism>
<comment type="caution">
    <text evidence="18">The sequence shown here is derived from an EMBL/GenBank/DDBJ whole genome shotgun (WGS) entry which is preliminary data.</text>
</comment>
<dbReference type="InterPro" id="IPR005479">
    <property type="entry name" value="CPAse_ATP-bd"/>
</dbReference>
<dbReference type="AlphaFoldDB" id="A0A9D1QQB5"/>
<comment type="catalytic activity">
    <reaction evidence="9">
        <text>hydrogencarbonate + pyruvate + ATP = oxaloacetate + ADP + phosphate + H(+)</text>
        <dbReference type="Rhea" id="RHEA:20844"/>
        <dbReference type="ChEBI" id="CHEBI:15361"/>
        <dbReference type="ChEBI" id="CHEBI:15378"/>
        <dbReference type="ChEBI" id="CHEBI:16452"/>
        <dbReference type="ChEBI" id="CHEBI:17544"/>
        <dbReference type="ChEBI" id="CHEBI:30616"/>
        <dbReference type="ChEBI" id="CHEBI:43474"/>
        <dbReference type="ChEBI" id="CHEBI:456216"/>
        <dbReference type="EC" id="6.4.1.1"/>
    </reaction>
</comment>
<dbReference type="InterPro" id="IPR011054">
    <property type="entry name" value="Rudment_hybrid_motif"/>
</dbReference>
<dbReference type="Gene3D" id="3.30.470.20">
    <property type="entry name" value="ATP-grasp fold, B domain"/>
    <property type="match status" value="1"/>
</dbReference>
<dbReference type="NCBIfam" id="NF006761">
    <property type="entry name" value="PRK09282.1"/>
    <property type="match status" value="1"/>
</dbReference>
<feature type="binding site" evidence="11">
    <location>
        <position position="871"/>
    </location>
    <ligand>
        <name>substrate</name>
    </ligand>
</feature>
<feature type="domain" description="Lipoyl-binding" evidence="14">
    <location>
        <begin position="1072"/>
        <end position="1141"/>
    </location>
</feature>
<feature type="binding site" evidence="12">
    <location>
        <position position="737"/>
    </location>
    <ligand>
        <name>Mn(2+)</name>
        <dbReference type="ChEBI" id="CHEBI:29035"/>
    </ligand>
</feature>
<evidence type="ECO:0000256" key="9">
    <source>
        <dbReference type="PIRNR" id="PIRNR001594"/>
    </source>
</evidence>
<feature type="binding site" evidence="12">
    <location>
        <position position="739"/>
    </location>
    <ligand>
        <name>Mn(2+)</name>
        <dbReference type="ChEBI" id="CHEBI:29035"/>
    </ligand>
</feature>
<feature type="modified residue" description="N6-carboxylysine" evidence="13">
    <location>
        <position position="708"/>
    </location>
</feature>